<dbReference type="Proteomes" id="UP000198362">
    <property type="component" value="Unassembled WGS sequence"/>
</dbReference>
<organism evidence="1 2">
    <name type="scientific">Asanoa hainanensis</name>
    <dbReference type="NCBI Taxonomy" id="560556"/>
    <lineage>
        <taxon>Bacteria</taxon>
        <taxon>Bacillati</taxon>
        <taxon>Actinomycetota</taxon>
        <taxon>Actinomycetes</taxon>
        <taxon>Micromonosporales</taxon>
        <taxon>Micromonosporaceae</taxon>
        <taxon>Asanoa</taxon>
    </lineage>
</organism>
<gene>
    <name evidence="1" type="ORF">SAMN05421812_10744</name>
</gene>
<name>A0A239MYV8_9ACTN</name>
<dbReference type="AlphaFoldDB" id="A0A239MYV8"/>
<keyword evidence="2" id="KW-1185">Reference proteome</keyword>
<protein>
    <submittedName>
        <fullName evidence="1">Uncharacterized protein</fullName>
    </submittedName>
</protein>
<reference evidence="1 2" key="1">
    <citation type="submission" date="2017-06" db="EMBL/GenBank/DDBJ databases">
        <authorList>
            <person name="Kim H.J."/>
            <person name="Triplett B.A."/>
        </authorList>
    </citation>
    <scope>NUCLEOTIDE SEQUENCE [LARGE SCALE GENOMIC DNA]</scope>
    <source>
        <strain evidence="1 2">CGMCC 4.5593</strain>
    </source>
</reference>
<accession>A0A239MYV8</accession>
<proteinExistence type="predicted"/>
<dbReference type="EMBL" id="FZPH01000007">
    <property type="protein sequence ID" value="SNT47967.1"/>
    <property type="molecule type" value="Genomic_DNA"/>
</dbReference>
<evidence type="ECO:0000313" key="2">
    <source>
        <dbReference type="Proteomes" id="UP000198362"/>
    </source>
</evidence>
<evidence type="ECO:0000313" key="1">
    <source>
        <dbReference type="EMBL" id="SNT47967.1"/>
    </source>
</evidence>
<sequence length="41" mass="4342">MSSTYPLLGAKRFTRGGGRKIDMVSSINPALVFIGSFPAPT</sequence>